<dbReference type="EMBL" id="LT558123">
    <property type="protein sequence ID" value="SAM82181.1"/>
    <property type="molecule type" value="Genomic_DNA"/>
</dbReference>
<evidence type="ECO:0000313" key="2">
    <source>
        <dbReference type="Proteomes" id="UP000179920"/>
    </source>
</evidence>
<dbReference type="Proteomes" id="UP000179920">
    <property type="component" value="Chromosome VII"/>
</dbReference>
<protein>
    <submittedName>
        <fullName evidence="1">Uncharacterized protein</fullName>
    </submittedName>
</protein>
<gene>
    <name evidence="1" type="ORF">UBRO_20640</name>
</gene>
<evidence type="ECO:0000313" key="1">
    <source>
        <dbReference type="EMBL" id="SAM82181.1"/>
    </source>
</evidence>
<name>A0A1K0H3Z3_9BASI</name>
<organism evidence="1 2">
    <name type="scientific">Ustilago bromivora</name>
    <dbReference type="NCBI Taxonomy" id="307758"/>
    <lineage>
        <taxon>Eukaryota</taxon>
        <taxon>Fungi</taxon>
        <taxon>Dikarya</taxon>
        <taxon>Basidiomycota</taxon>
        <taxon>Ustilaginomycotina</taxon>
        <taxon>Ustilaginomycetes</taxon>
        <taxon>Ustilaginales</taxon>
        <taxon>Ustilaginaceae</taxon>
        <taxon>Ustilago</taxon>
    </lineage>
</organism>
<sequence length="188" mass="20728">MVVAFKCTSFPTLNKPSHWGVHAGLAPMTTLTSNMTSCHDNQMWKLTLSKPNSNSLELTDTPLSAQNPSTSIMTSTFRVWTTCLDRPAQRTMSLQIPPSTTFTTPHVVHSSTRAGQDHNVQKLNQSQSEVYQSAMNQLQHDMAALTPVIFLLDLDIHTRSIPSLCCRRNPQSTTINLPQVHATGSGKV</sequence>
<accession>A0A1K0H3Z3</accession>
<reference evidence="2" key="1">
    <citation type="submission" date="2016-04" db="EMBL/GenBank/DDBJ databases">
        <authorList>
            <person name="Guldener U."/>
            <person name="Guldener U."/>
        </authorList>
    </citation>
    <scope>NUCLEOTIDE SEQUENCE [LARGE SCALE GENOMIC DNA]</scope>
    <source>
        <strain evidence="2">UB2112</strain>
    </source>
</reference>
<proteinExistence type="predicted"/>
<dbReference type="AlphaFoldDB" id="A0A1K0H3Z3"/>